<accession>A0A3P6QVB0</accession>
<sequence length="134" mass="15361">MLLKLFHELSGRLRTKNVFRTQEQSSEKTAEPVDSKTGDTTKGKIKEVREGETQDVTSDIEEPDAAEKQNFDDYLNALGEIDNDKNINKIIQNTMTRDEKDIGNPAEQQPPLLRNTMENVPVMTRRIMLLFYCS</sequence>
<feature type="region of interest" description="Disordered" evidence="1">
    <location>
        <begin position="17"/>
        <end position="67"/>
    </location>
</feature>
<keyword evidence="3" id="KW-1185">Reference proteome</keyword>
<dbReference type="EMBL" id="UYRV01001814">
    <property type="protein sequence ID" value="VDK47570.1"/>
    <property type="molecule type" value="Genomic_DNA"/>
</dbReference>
<evidence type="ECO:0000256" key="1">
    <source>
        <dbReference type="SAM" id="MobiDB-lite"/>
    </source>
</evidence>
<evidence type="ECO:0000313" key="2">
    <source>
        <dbReference type="EMBL" id="VDK47570.1"/>
    </source>
</evidence>
<protein>
    <submittedName>
        <fullName evidence="2">Uncharacterized protein</fullName>
    </submittedName>
</protein>
<organism evidence="2 3">
    <name type="scientific">Cylicostephanus goldi</name>
    <name type="common">Nematode worm</name>
    <dbReference type="NCBI Taxonomy" id="71465"/>
    <lineage>
        <taxon>Eukaryota</taxon>
        <taxon>Metazoa</taxon>
        <taxon>Ecdysozoa</taxon>
        <taxon>Nematoda</taxon>
        <taxon>Chromadorea</taxon>
        <taxon>Rhabditida</taxon>
        <taxon>Rhabditina</taxon>
        <taxon>Rhabditomorpha</taxon>
        <taxon>Strongyloidea</taxon>
        <taxon>Strongylidae</taxon>
        <taxon>Cylicostephanus</taxon>
    </lineage>
</organism>
<gene>
    <name evidence="2" type="ORF">CGOC_LOCUS1061</name>
</gene>
<name>A0A3P6QVB0_CYLGO</name>
<reference evidence="2 3" key="1">
    <citation type="submission" date="2018-11" db="EMBL/GenBank/DDBJ databases">
        <authorList>
            <consortium name="Pathogen Informatics"/>
        </authorList>
    </citation>
    <scope>NUCLEOTIDE SEQUENCE [LARGE SCALE GENOMIC DNA]</scope>
</reference>
<dbReference type="OrthoDB" id="10535393at2759"/>
<dbReference type="Proteomes" id="UP000271889">
    <property type="component" value="Unassembled WGS sequence"/>
</dbReference>
<evidence type="ECO:0000313" key="3">
    <source>
        <dbReference type="Proteomes" id="UP000271889"/>
    </source>
</evidence>
<proteinExistence type="predicted"/>
<dbReference type="AlphaFoldDB" id="A0A3P6QVB0"/>
<feature type="compositionally biased region" description="Basic and acidic residues" evidence="1">
    <location>
        <begin position="25"/>
        <end position="52"/>
    </location>
</feature>